<evidence type="ECO:0000313" key="7">
    <source>
        <dbReference type="EMBL" id="EPQ53736.1"/>
    </source>
</evidence>
<gene>
    <name evidence="7" type="ORF">GLOTRDRAFT_63391</name>
</gene>
<evidence type="ECO:0000313" key="8">
    <source>
        <dbReference type="Proteomes" id="UP000030669"/>
    </source>
</evidence>
<dbReference type="Proteomes" id="UP000030669">
    <property type="component" value="Unassembled WGS sequence"/>
</dbReference>
<evidence type="ECO:0000256" key="1">
    <source>
        <dbReference type="ARBA" id="ARBA00007992"/>
    </source>
</evidence>
<dbReference type="AlphaFoldDB" id="S7Q1A5"/>
<sequence>MVSSRTTSLPLLIIIVGGGIAGLASAFTLRKAGHQVLVLEQASGPAKGGGGMRSPPNMTRILMRWGLGRQLAAQAIKGSEISFRLTRTGEKVGAMVFHEEIMNAFGADWLLIQYDDLYSWVYSLAKSAGAMIRFSSHVVSVDPSRASIVLSTGETIRGDLIIGADGLSSVVRRSITGRAGPTLSTGRQLYVSNTSIPSELMKSDHSLHALLREPKLNMWMGDGFAIYGSPVSGYRNYCVTIAAPIRRNREGHSVRFDIDYATLEPRLQKLLGLVRIDTVTPQLSDRPLESLIHDSNKVILVGAAAHLIPDGQTQNVAMGIEDAAILGNLFSRLRSPDQLPSLVSAYEEIRLPRAAEVLASEIGKLDQVTFLDGSELQAIRDKGLRAALSQTVLAWDQADEEMLREQWEEHIHMFDYDADEVAEDWWIKWGNLMDVGRQNRQEESRLQGPFGGRMHICVSQVSDAPAPRRMGMRA</sequence>
<evidence type="ECO:0000256" key="5">
    <source>
        <dbReference type="ARBA" id="ARBA00023033"/>
    </source>
</evidence>
<dbReference type="InterPro" id="IPR036188">
    <property type="entry name" value="FAD/NAD-bd_sf"/>
</dbReference>
<dbReference type="KEGG" id="gtr:GLOTRDRAFT_63391"/>
<keyword evidence="4" id="KW-0560">Oxidoreductase</keyword>
<dbReference type="EMBL" id="KB469305">
    <property type="protein sequence ID" value="EPQ53736.1"/>
    <property type="molecule type" value="Genomic_DNA"/>
</dbReference>
<keyword evidence="5" id="KW-0503">Monooxygenase</keyword>
<dbReference type="InterPro" id="IPR002938">
    <property type="entry name" value="FAD-bd"/>
</dbReference>
<dbReference type="PRINTS" id="PR00420">
    <property type="entry name" value="RNGMNOXGNASE"/>
</dbReference>
<comment type="similarity">
    <text evidence="1">Belongs to the paxM FAD-dependent monooxygenase family.</text>
</comment>
<protein>
    <submittedName>
        <fullName evidence="7">FAD/NAD P-binding domain-containing protein</fullName>
    </submittedName>
</protein>
<dbReference type="GO" id="GO:0004497">
    <property type="term" value="F:monooxygenase activity"/>
    <property type="evidence" value="ECO:0007669"/>
    <property type="project" value="UniProtKB-KW"/>
</dbReference>
<dbReference type="Pfam" id="PF01494">
    <property type="entry name" value="FAD_binding_3"/>
    <property type="match status" value="1"/>
</dbReference>
<dbReference type="eggNOG" id="KOG2614">
    <property type="taxonomic scope" value="Eukaryota"/>
</dbReference>
<keyword evidence="3" id="KW-0274">FAD</keyword>
<dbReference type="HOGENOM" id="CLU_009665_19_3_1"/>
<dbReference type="Gene3D" id="3.50.50.60">
    <property type="entry name" value="FAD/NAD(P)-binding domain"/>
    <property type="match status" value="1"/>
</dbReference>
<keyword evidence="8" id="KW-1185">Reference proteome</keyword>
<reference evidence="7 8" key="1">
    <citation type="journal article" date="2012" name="Science">
        <title>The Paleozoic origin of enzymatic lignin decomposition reconstructed from 31 fungal genomes.</title>
        <authorList>
            <person name="Floudas D."/>
            <person name="Binder M."/>
            <person name="Riley R."/>
            <person name="Barry K."/>
            <person name="Blanchette R.A."/>
            <person name="Henrissat B."/>
            <person name="Martinez A.T."/>
            <person name="Otillar R."/>
            <person name="Spatafora J.W."/>
            <person name="Yadav J.S."/>
            <person name="Aerts A."/>
            <person name="Benoit I."/>
            <person name="Boyd A."/>
            <person name="Carlson A."/>
            <person name="Copeland A."/>
            <person name="Coutinho P.M."/>
            <person name="de Vries R.P."/>
            <person name="Ferreira P."/>
            <person name="Findley K."/>
            <person name="Foster B."/>
            <person name="Gaskell J."/>
            <person name="Glotzer D."/>
            <person name="Gorecki P."/>
            <person name="Heitman J."/>
            <person name="Hesse C."/>
            <person name="Hori C."/>
            <person name="Igarashi K."/>
            <person name="Jurgens J.A."/>
            <person name="Kallen N."/>
            <person name="Kersten P."/>
            <person name="Kohler A."/>
            <person name="Kuees U."/>
            <person name="Kumar T.K.A."/>
            <person name="Kuo A."/>
            <person name="LaButti K."/>
            <person name="Larrondo L.F."/>
            <person name="Lindquist E."/>
            <person name="Ling A."/>
            <person name="Lombard V."/>
            <person name="Lucas S."/>
            <person name="Lundell T."/>
            <person name="Martin R."/>
            <person name="McLaughlin D.J."/>
            <person name="Morgenstern I."/>
            <person name="Morin E."/>
            <person name="Murat C."/>
            <person name="Nagy L.G."/>
            <person name="Nolan M."/>
            <person name="Ohm R.A."/>
            <person name="Patyshakuliyeva A."/>
            <person name="Rokas A."/>
            <person name="Ruiz-Duenas F.J."/>
            <person name="Sabat G."/>
            <person name="Salamov A."/>
            <person name="Samejima M."/>
            <person name="Schmutz J."/>
            <person name="Slot J.C."/>
            <person name="St John F."/>
            <person name="Stenlid J."/>
            <person name="Sun H."/>
            <person name="Sun S."/>
            <person name="Syed K."/>
            <person name="Tsang A."/>
            <person name="Wiebenga A."/>
            <person name="Young D."/>
            <person name="Pisabarro A."/>
            <person name="Eastwood D.C."/>
            <person name="Martin F."/>
            <person name="Cullen D."/>
            <person name="Grigoriev I.V."/>
            <person name="Hibbett D.S."/>
        </authorList>
    </citation>
    <scope>NUCLEOTIDE SEQUENCE [LARGE SCALE GENOMIC DNA]</scope>
    <source>
        <strain evidence="7 8">ATCC 11539</strain>
    </source>
</reference>
<evidence type="ECO:0000259" key="6">
    <source>
        <dbReference type="Pfam" id="PF01494"/>
    </source>
</evidence>
<accession>S7Q1A5</accession>
<dbReference type="RefSeq" id="XP_007868026.1">
    <property type="nucleotide sequence ID" value="XM_007869835.1"/>
</dbReference>
<evidence type="ECO:0000256" key="3">
    <source>
        <dbReference type="ARBA" id="ARBA00022827"/>
    </source>
</evidence>
<proteinExistence type="inferred from homology"/>
<dbReference type="PANTHER" id="PTHR13789">
    <property type="entry name" value="MONOOXYGENASE"/>
    <property type="match status" value="1"/>
</dbReference>
<dbReference type="InterPro" id="IPR050493">
    <property type="entry name" value="FAD-dep_Monooxygenase_BioMet"/>
</dbReference>
<keyword evidence="2" id="KW-0285">Flavoprotein</keyword>
<dbReference type="OrthoDB" id="1878542at2759"/>
<dbReference type="OMA" id="RRYESHN"/>
<name>S7Q1A5_GLOTA</name>
<feature type="domain" description="FAD-binding" evidence="6">
    <location>
        <begin position="13"/>
        <end position="358"/>
    </location>
</feature>
<dbReference type="GeneID" id="19307546"/>
<evidence type="ECO:0000256" key="4">
    <source>
        <dbReference type="ARBA" id="ARBA00023002"/>
    </source>
</evidence>
<dbReference type="PANTHER" id="PTHR13789:SF147">
    <property type="entry name" value="PUTATIVE (AFU_ORTHOLOGUE AFUA_2G01950)-RELATED"/>
    <property type="match status" value="1"/>
</dbReference>
<dbReference type="SUPFAM" id="SSF51905">
    <property type="entry name" value="FAD/NAD(P)-binding domain"/>
    <property type="match status" value="1"/>
</dbReference>
<dbReference type="GO" id="GO:0071949">
    <property type="term" value="F:FAD binding"/>
    <property type="evidence" value="ECO:0007669"/>
    <property type="project" value="InterPro"/>
</dbReference>
<organism evidence="7 8">
    <name type="scientific">Gloeophyllum trabeum (strain ATCC 11539 / FP-39264 / Madison 617)</name>
    <name type="common">Brown rot fungus</name>
    <dbReference type="NCBI Taxonomy" id="670483"/>
    <lineage>
        <taxon>Eukaryota</taxon>
        <taxon>Fungi</taxon>
        <taxon>Dikarya</taxon>
        <taxon>Basidiomycota</taxon>
        <taxon>Agaricomycotina</taxon>
        <taxon>Agaricomycetes</taxon>
        <taxon>Gloeophyllales</taxon>
        <taxon>Gloeophyllaceae</taxon>
        <taxon>Gloeophyllum</taxon>
    </lineage>
</organism>
<evidence type="ECO:0000256" key="2">
    <source>
        <dbReference type="ARBA" id="ARBA00022630"/>
    </source>
</evidence>
<dbReference type="STRING" id="670483.S7Q1A5"/>